<comment type="caution">
    <text evidence="1">The sequence shown here is derived from an EMBL/GenBank/DDBJ whole genome shotgun (WGS) entry which is preliminary data.</text>
</comment>
<organism evidence="1 2">
    <name type="scientific">Steinernema carpocapsae</name>
    <name type="common">Entomopathogenic nematode</name>
    <dbReference type="NCBI Taxonomy" id="34508"/>
    <lineage>
        <taxon>Eukaryota</taxon>
        <taxon>Metazoa</taxon>
        <taxon>Ecdysozoa</taxon>
        <taxon>Nematoda</taxon>
        <taxon>Chromadorea</taxon>
        <taxon>Rhabditida</taxon>
        <taxon>Tylenchina</taxon>
        <taxon>Panagrolaimomorpha</taxon>
        <taxon>Strongyloidoidea</taxon>
        <taxon>Steinernematidae</taxon>
        <taxon>Steinernema</taxon>
    </lineage>
</organism>
<dbReference type="Proteomes" id="UP000298663">
    <property type="component" value="Unassembled WGS sequence"/>
</dbReference>
<dbReference type="EMBL" id="AZBU02000003">
    <property type="protein sequence ID" value="TKR88881.1"/>
    <property type="molecule type" value="Genomic_DNA"/>
</dbReference>
<proteinExistence type="predicted"/>
<keyword evidence="2" id="KW-1185">Reference proteome</keyword>
<name>A0A4U5NZP8_STECR</name>
<gene>
    <name evidence="1" type="ORF">L596_013056</name>
</gene>
<reference evidence="1 2" key="2">
    <citation type="journal article" date="2019" name="G3 (Bethesda)">
        <title>Hybrid Assembly of the Genome of the Entomopathogenic Nematode Steinernema carpocapsae Identifies the X-Chromosome.</title>
        <authorList>
            <person name="Serra L."/>
            <person name="Macchietto M."/>
            <person name="Macias-Munoz A."/>
            <person name="McGill C.J."/>
            <person name="Rodriguez I.M."/>
            <person name="Rodriguez B."/>
            <person name="Murad R."/>
            <person name="Mortazavi A."/>
        </authorList>
    </citation>
    <scope>NUCLEOTIDE SEQUENCE [LARGE SCALE GENOMIC DNA]</scope>
    <source>
        <strain evidence="1 2">ALL</strain>
    </source>
</reference>
<dbReference type="OrthoDB" id="10458778at2759"/>
<evidence type="ECO:0000313" key="2">
    <source>
        <dbReference type="Proteomes" id="UP000298663"/>
    </source>
</evidence>
<evidence type="ECO:0000313" key="1">
    <source>
        <dbReference type="EMBL" id="TKR88881.1"/>
    </source>
</evidence>
<protein>
    <submittedName>
        <fullName evidence="1">Uncharacterized protein</fullName>
    </submittedName>
</protein>
<sequence>MIDILENRSSKNELHIMKADPQMLFDHIRSMQMDSNHVVTGLDYSQMRILTALRELLKQFGVKILLKTKIPTPLKEFCLRLQYVITNIEAVAPLDESDSIKVFQTTWINVLREHRVEVKELLAECRETG</sequence>
<reference evidence="1 2" key="1">
    <citation type="journal article" date="2015" name="Genome Biol.">
        <title>Comparative genomics of Steinernema reveals deeply conserved gene regulatory networks.</title>
        <authorList>
            <person name="Dillman A.R."/>
            <person name="Macchietto M."/>
            <person name="Porter C.F."/>
            <person name="Rogers A."/>
            <person name="Williams B."/>
            <person name="Antoshechkin I."/>
            <person name="Lee M.M."/>
            <person name="Goodwin Z."/>
            <person name="Lu X."/>
            <person name="Lewis E.E."/>
            <person name="Goodrich-Blair H."/>
            <person name="Stock S.P."/>
            <person name="Adams B.J."/>
            <person name="Sternberg P.W."/>
            <person name="Mortazavi A."/>
        </authorList>
    </citation>
    <scope>NUCLEOTIDE SEQUENCE [LARGE SCALE GENOMIC DNA]</scope>
    <source>
        <strain evidence="1 2">ALL</strain>
    </source>
</reference>
<dbReference type="AlphaFoldDB" id="A0A4U5NZP8"/>
<accession>A0A4U5NZP8</accession>